<gene>
    <name evidence="1" type="ORF">GCM10022222_78680</name>
</gene>
<evidence type="ECO:0000313" key="2">
    <source>
        <dbReference type="Proteomes" id="UP001500689"/>
    </source>
</evidence>
<evidence type="ECO:0000313" key="1">
    <source>
        <dbReference type="EMBL" id="GAA3582150.1"/>
    </source>
</evidence>
<dbReference type="EMBL" id="BAAAZN010000027">
    <property type="protein sequence ID" value="GAA3582150.1"/>
    <property type="molecule type" value="Genomic_DNA"/>
</dbReference>
<sequence>MELLVPIAAATDARREFTLSINPILVAGTDGIDHLVTVAALVAGSRSRPLRRP</sequence>
<protein>
    <submittedName>
        <fullName evidence="1">Uncharacterized protein</fullName>
    </submittedName>
</protein>
<accession>A0ABP6YG22</accession>
<keyword evidence="2" id="KW-1185">Reference proteome</keyword>
<reference evidence="2" key="1">
    <citation type="journal article" date="2019" name="Int. J. Syst. Evol. Microbiol.">
        <title>The Global Catalogue of Microorganisms (GCM) 10K type strain sequencing project: providing services to taxonomists for standard genome sequencing and annotation.</title>
        <authorList>
            <consortium name="The Broad Institute Genomics Platform"/>
            <consortium name="The Broad Institute Genome Sequencing Center for Infectious Disease"/>
            <person name="Wu L."/>
            <person name="Ma J."/>
        </authorList>
    </citation>
    <scope>NUCLEOTIDE SEQUENCE [LARGE SCALE GENOMIC DNA]</scope>
    <source>
        <strain evidence="2">JCM 16898</strain>
    </source>
</reference>
<proteinExistence type="predicted"/>
<organism evidence="1 2">
    <name type="scientific">Amycolatopsis ultiminotia</name>
    <dbReference type="NCBI Taxonomy" id="543629"/>
    <lineage>
        <taxon>Bacteria</taxon>
        <taxon>Bacillati</taxon>
        <taxon>Actinomycetota</taxon>
        <taxon>Actinomycetes</taxon>
        <taxon>Pseudonocardiales</taxon>
        <taxon>Pseudonocardiaceae</taxon>
        <taxon>Amycolatopsis</taxon>
    </lineage>
</organism>
<comment type="caution">
    <text evidence="1">The sequence shown here is derived from an EMBL/GenBank/DDBJ whole genome shotgun (WGS) entry which is preliminary data.</text>
</comment>
<dbReference type="Proteomes" id="UP001500689">
    <property type="component" value="Unassembled WGS sequence"/>
</dbReference>
<name>A0ABP6YG22_9PSEU</name>